<name>A0A0F8XSV8_9ZZZZ</name>
<accession>A0A0F8XSV8</accession>
<evidence type="ECO:0000256" key="1">
    <source>
        <dbReference type="SAM" id="Phobius"/>
    </source>
</evidence>
<dbReference type="EMBL" id="LAZR01057374">
    <property type="protein sequence ID" value="KKK72187.1"/>
    <property type="molecule type" value="Genomic_DNA"/>
</dbReference>
<proteinExistence type="predicted"/>
<evidence type="ECO:0000313" key="2">
    <source>
        <dbReference type="EMBL" id="KKK72187.1"/>
    </source>
</evidence>
<organism evidence="2">
    <name type="scientific">marine sediment metagenome</name>
    <dbReference type="NCBI Taxonomy" id="412755"/>
    <lineage>
        <taxon>unclassified sequences</taxon>
        <taxon>metagenomes</taxon>
        <taxon>ecological metagenomes</taxon>
    </lineage>
</organism>
<feature type="transmembrane region" description="Helical" evidence="1">
    <location>
        <begin position="16"/>
        <end position="35"/>
    </location>
</feature>
<dbReference type="AlphaFoldDB" id="A0A0F8XSV8"/>
<protein>
    <submittedName>
        <fullName evidence="2">Uncharacterized protein</fullName>
    </submittedName>
</protein>
<keyword evidence="1" id="KW-0812">Transmembrane</keyword>
<feature type="non-terminal residue" evidence="2">
    <location>
        <position position="38"/>
    </location>
</feature>
<comment type="caution">
    <text evidence="2">The sequence shown here is derived from an EMBL/GenBank/DDBJ whole genome shotgun (WGS) entry which is preliminary data.</text>
</comment>
<gene>
    <name evidence="2" type="ORF">LCGC14_2906390</name>
</gene>
<keyword evidence="1" id="KW-0472">Membrane</keyword>
<keyword evidence="1" id="KW-1133">Transmembrane helix</keyword>
<reference evidence="2" key="1">
    <citation type="journal article" date="2015" name="Nature">
        <title>Complex archaea that bridge the gap between prokaryotes and eukaryotes.</title>
        <authorList>
            <person name="Spang A."/>
            <person name="Saw J.H."/>
            <person name="Jorgensen S.L."/>
            <person name="Zaremba-Niedzwiedzka K."/>
            <person name="Martijn J."/>
            <person name="Lind A.E."/>
            <person name="van Eijk R."/>
            <person name="Schleper C."/>
            <person name="Guy L."/>
            <person name="Ettema T.J."/>
        </authorList>
    </citation>
    <scope>NUCLEOTIDE SEQUENCE</scope>
</reference>
<sequence length="38" mass="4369">MNNEMSDYGNWVPKKMLIAFLMLTLLFGGLTFLPVHII</sequence>